<evidence type="ECO:0000313" key="14">
    <source>
        <dbReference type="Proteomes" id="UP000218209"/>
    </source>
</evidence>
<protein>
    <recommendedName>
        <fullName evidence="3">tRNA-5-taurinomethyluridine 2-sulfurtransferase</fullName>
        <ecNumber evidence="3">2.8.1.14</ecNumber>
    </recommendedName>
</protein>
<keyword evidence="10" id="KW-1015">Disulfide bond</keyword>
<accession>A0A1X6PJX1</accession>
<dbReference type="InterPro" id="IPR014729">
    <property type="entry name" value="Rossmann-like_a/b/a_fold"/>
</dbReference>
<dbReference type="Pfam" id="PF20259">
    <property type="entry name" value="tRNA_Me_trans_M"/>
    <property type="match status" value="1"/>
</dbReference>
<dbReference type="GO" id="GO:0000049">
    <property type="term" value="F:tRNA binding"/>
    <property type="evidence" value="ECO:0007669"/>
    <property type="project" value="UniProtKB-KW"/>
</dbReference>
<dbReference type="GO" id="GO:0005524">
    <property type="term" value="F:ATP binding"/>
    <property type="evidence" value="ECO:0007669"/>
    <property type="project" value="UniProtKB-KW"/>
</dbReference>
<evidence type="ECO:0000256" key="2">
    <source>
        <dbReference type="ARBA" id="ARBA00006191"/>
    </source>
</evidence>
<evidence type="ECO:0000256" key="1">
    <source>
        <dbReference type="ARBA" id="ARBA00003986"/>
    </source>
</evidence>
<keyword evidence="6" id="KW-0819">tRNA processing</keyword>
<comment type="similarity">
    <text evidence="2">Belongs to the MnmA/TRMU family.</text>
</comment>
<evidence type="ECO:0000256" key="9">
    <source>
        <dbReference type="ARBA" id="ARBA00022884"/>
    </source>
</evidence>
<evidence type="ECO:0000256" key="6">
    <source>
        <dbReference type="ARBA" id="ARBA00022694"/>
    </source>
</evidence>
<feature type="domain" description="tRNA-specific 2-thiouridylase MnmA-like central" evidence="12">
    <location>
        <begin position="173"/>
        <end position="235"/>
    </location>
</feature>
<dbReference type="Gene3D" id="3.40.50.620">
    <property type="entry name" value="HUPs"/>
    <property type="match status" value="2"/>
</dbReference>
<dbReference type="SUPFAM" id="SSF52402">
    <property type="entry name" value="Adenine nucleotide alpha hydrolases-like"/>
    <property type="match status" value="1"/>
</dbReference>
<keyword evidence="4" id="KW-0820">tRNA-binding</keyword>
<feature type="non-terminal residue" evidence="13">
    <location>
        <position position="252"/>
    </location>
</feature>
<dbReference type="InterPro" id="IPR046884">
    <property type="entry name" value="MnmA-like_central"/>
</dbReference>
<dbReference type="GO" id="GO:0061708">
    <property type="term" value="F:tRNA-5-taurinomethyluridine 2-sulfurtransferase"/>
    <property type="evidence" value="ECO:0007669"/>
    <property type="project" value="UniProtKB-EC"/>
</dbReference>
<dbReference type="GO" id="GO:0008033">
    <property type="term" value="P:tRNA processing"/>
    <property type="evidence" value="ECO:0007669"/>
    <property type="project" value="UniProtKB-KW"/>
</dbReference>
<dbReference type="EC" id="2.8.1.14" evidence="3"/>
<evidence type="ECO:0000313" key="13">
    <source>
        <dbReference type="EMBL" id="OSX81066.1"/>
    </source>
</evidence>
<dbReference type="OrthoDB" id="3685at2759"/>
<gene>
    <name evidence="13" type="ORF">BU14_0027s0092</name>
</gene>
<keyword evidence="9" id="KW-0694">RNA-binding</keyword>
<dbReference type="CDD" id="cd01998">
    <property type="entry name" value="MnmA_TRMU-like"/>
    <property type="match status" value="1"/>
</dbReference>
<name>A0A1X6PJX1_PORUM</name>
<evidence type="ECO:0000256" key="7">
    <source>
        <dbReference type="ARBA" id="ARBA00022741"/>
    </source>
</evidence>
<keyword evidence="14" id="KW-1185">Reference proteome</keyword>
<dbReference type="InterPro" id="IPR004506">
    <property type="entry name" value="MnmA-like"/>
</dbReference>
<dbReference type="Gene3D" id="2.30.30.280">
    <property type="entry name" value="Adenine nucleotide alpha hydrolases-like domains"/>
    <property type="match status" value="1"/>
</dbReference>
<evidence type="ECO:0000256" key="3">
    <source>
        <dbReference type="ARBA" id="ARBA00011953"/>
    </source>
</evidence>
<dbReference type="Proteomes" id="UP000218209">
    <property type="component" value="Unassembled WGS sequence"/>
</dbReference>
<dbReference type="EMBL" id="KV918766">
    <property type="protein sequence ID" value="OSX81066.1"/>
    <property type="molecule type" value="Genomic_DNA"/>
</dbReference>
<organism evidence="13 14">
    <name type="scientific">Porphyra umbilicalis</name>
    <name type="common">Purple laver</name>
    <name type="synonym">Red alga</name>
    <dbReference type="NCBI Taxonomy" id="2786"/>
    <lineage>
        <taxon>Eukaryota</taxon>
        <taxon>Rhodophyta</taxon>
        <taxon>Bangiophyceae</taxon>
        <taxon>Bangiales</taxon>
        <taxon>Bangiaceae</taxon>
        <taxon>Porphyra</taxon>
    </lineage>
</organism>
<comment type="function">
    <text evidence="1">Catalyzes the 2-thiolation of uridine at the wobble position (U34) of mitochondrial tRNA(Lys), tRNA(Glu) and tRNA(Gln). Required for the formation of 5-taurinomethyl-2-thiouridine (tm5s2U) of mitochondrial tRNA(Lys), tRNA(Glu), and tRNA(Gln) at the wobble position. ATP is required to activate the C2 atom of the wobble base.</text>
</comment>
<reference evidence="13 14" key="1">
    <citation type="submission" date="2017-03" db="EMBL/GenBank/DDBJ databases">
        <title>WGS assembly of Porphyra umbilicalis.</title>
        <authorList>
            <person name="Brawley S.H."/>
            <person name="Blouin N.A."/>
            <person name="Ficko-Blean E."/>
            <person name="Wheeler G.L."/>
            <person name="Lohr M."/>
            <person name="Goodson H.V."/>
            <person name="Jenkins J.W."/>
            <person name="Blaby-Haas C.E."/>
            <person name="Helliwell K.E."/>
            <person name="Chan C."/>
            <person name="Marriage T."/>
            <person name="Bhattacharya D."/>
            <person name="Klein A.S."/>
            <person name="Badis Y."/>
            <person name="Brodie J."/>
            <person name="Cao Y."/>
            <person name="Collen J."/>
            <person name="Dittami S.M."/>
            <person name="Gachon C.M."/>
            <person name="Green B.R."/>
            <person name="Karpowicz S."/>
            <person name="Kim J.W."/>
            <person name="Kudahl U."/>
            <person name="Lin S."/>
            <person name="Michel G."/>
            <person name="Mittag M."/>
            <person name="Olson B.J."/>
            <person name="Pangilinan J."/>
            <person name="Peng Y."/>
            <person name="Qiu H."/>
            <person name="Shu S."/>
            <person name="Singer J.T."/>
            <person name="Smith A.G."/>
            <person name="Sprecher B.N."/>
            <person name="Wagner V."/>
            <person name="Wang W."/>
            <person name="Wang Z.-Y."/>
            <person name="Yan J."/>
            <person name="Yarish C."/>
            <person name="Zoeuner-Riek S."/>
            <person name="Zhuang Y."/>
            <person name="Zou Y."/>
            <person name="Lindquist E.A."/>
            <person name="Grimwood J."/>
            <person name="Barry K."/>
            <person name="Rokhsar D.S."/>
            <person name="Schmutz J."/>
            <person name="Stiller J.W."/>
            <person name="Grossman A.R."/>
            <person name="Prochnik S.E."/>
        </authorList>
    </citation>
    <scope>NUCLEOTIDE SEQUENCE [LARGE SCALE GENOMIC DNA]</scope>
    <source>
        <strain evidence="13">4086291</strain>
    </source>
</reference>
<keyword evidence="8" id="KW-0067">ATP-binding</keyword>
<keyword evidence="7" id="KW-0547">Nucleotide-binding</keyword>
<dbReference type="Pfam" id="PF03054">
    <property type="entry name" value="tRNA_Me_trans"/>
    <property type="match status" value="2"/>
</dbReference>
<evidence type="ECO:0000256" key="11">
    <source>
        <dbReference type="ARBA" id="ARBA00049564"/>
    </source>
</evidence>
<comment type="catalytic activity">
    <reaction evidence="11">
        <text>5-taurinomethyluridine(34) in tRNA + S-sulfanyl-L-cysteinyl-[protein] + AH2 + ATP = 5-taurinomethyl-2-thiouridine(34) in tRNA + L-cysteinyl-[protein] + A + AMP + diphosphate + H(+)</text>
        <dbReference type="Rhea" id="RHEA:47040"/>
        <dbReference type="Rhea" id="RHEA-COMP:10131"/>
        <dbReference type="Rhea" id="RHEA-COMP:11726"/>
        <dbReference type="Rhea" id="RHEA-COMP:11732"/>
        <dbReference type="Rhea" id="RHEA-COMP:11733"/>
        <dbReference type="ChEBI" id="CHEBI:13193"/>
        <dbReference type="ChEBI" id="CHEBI:15378"/>
        <dbReference type="ChEBI" id="CHEBI:17499"/>
        <dbReference type="ChEBI" id="CHEBI:29950"/>
        <dbReference type="ChEBI" id="CHEBI:30616"/>
        <dbReference type="ChEBI" id="CHEBI:33019"/>
        <dbReference type="ChEBI" id="CHEBI:61963"/>
        <dbReference type="ChEBI" id="CHEBI:87171"/>
        <dbReference type="ChEBI" id="CHEBI:87172"/>
        <dbReference type="ChEBI" id="CHEBI:456215"/>
        <dbReference type="EC" id="2.8.1.14"/>
    </reaction>
</comment>
<evidence type="ECO:0000256" key="4">
    <source>
        <dbReference type="ARBA" id="ARBA00022555"/>
    </source>
</evidence>
<dbReference type="AlphaFoldDB" id="A0A1X6PJX1"/>
<evidence type="ECO:0000256" key="5">
    <source>
        <dbReference type="ARBA" id="ARBA00022679"/>
    </source>
</evidence>
<sequence length="252" mass="26631">TGTDVAVLLSGGVDSSVALRRLLDAGHAVTPYYLKIWLADELAHLGSACPWEEDIAAAGAVAGQAGLRLTTLPLQAEYWERVVATTVAEARAGRTPNPDVLCNGRIKFGAFYEADQTYFLAHLTQAQLAKAAFPIGALTKPAVRAAAAAYGLPNSGRPDSQGICFLGKVKFDAFLAHHLGTRAGPLVEYETGSRLGTHRGYWFYTPGQRRGLGLSGGPWHVVAKDVDANAVYVSRAYRDVAGVGVAFTFGGA</sequence>
<evidence type="ECO:0000256" key="10">
    <source>
        <dbReference type="ARBA" id="ARBA00023157"/>
    </source>
</evidence>
<dbReference type="PANTHER" id="PTHR43052:SF1">
    <property type="entry name" value="TRNA-5-TAURINOMETHYLURIDINE 2-SULFURTRANSFERASE"/>
    <property type="match status" value="1"/>
</dbReference>
<dbReference type="InterPro" id="IPR051305">
    <property type="entry name" value="tRNA_2-thiouridylase_MnmA"/>
</dbReference>
<dbReference type="PANTHER" id="PTHR43052">
    <property type="match status" value="1"/>
</dbReference>
<feature type="non-terminal residue" evidence="13">
    <location>
        <position position="1"/>
    </location>
</feature>
<evidence type="ECO:0000256" key="8">
    <source>
        <dbReference type="ARBA" id="ARBA00022840"/>
    </source>
</evidence>
<proteinExistence type="inferred from homology"/>
<dbReference type="InterPro" id="IPR023382">
    <property type="entry name" value="MnmA-like_central_sf"/>
</dbReference>
<keyword evidence="5" id="KW-0808">Transferase</keyword>
<evidence type="ECO:0000259" key="12">
    <source>
        <dbReference type="Pfam" id="PF20259"/>
    </source>
</evidence>